<comment type="caution">
    <text evidence="2">The sequence shown here is derived from an EMBL/GenBank/DDBJ whole genome shotgun (WGS) entry which is preliminary data.</text>
</comment>
<gene>
    <name evidence="2" type="ORF">C4F40_03395</name>
</gene>
<evidence type="ECO:0000313" key="3">
    <source>
        <dbReference type="Proteomes" id="UP000618319"/>
    </source>
</evidence>
<protein>
    <recommendedName>
        <fullName evidence="4">DUF4136 domain-containing protein</fullName>
    </recommendedName>
</protein>
<name>A0ABR9T455_9SPHI</name>
<accession>A0ABR9T455</accession>
<dbReference type="EMBL" id="PSKQ01000017">
    <property type="protein sequence ID" value="MBE8719772.1"/>
    <property type="molecule type" value="Genomic_DNA"/>
</dbReference>
<feature type="signal peptide" evidence="1">
    <location>
        <begin position="1"/>
        <end position="19"/>
    </location>
</feature>
<keyword evidence="3" id="KW-1185">Reference proteome</keyword>
<dbReference type="RefSeq" id="WP_196937478.1">
    <property type="nucleotide sequence ID" value="NZ_MU158689.1"/>
</dbReference>
<evidence type="ECO:0008006" key="4">
    <source>
        <dbReference type="Google" id="ProtNLM"/>
    </source>
</evidence>
<dbReference type="Proteomes" id="UP000618319">
    <property type="component" value="Unassembled WGS sequence"/>
</dbReference>
<proteinExistence type="predicted"/>
<sequence length="202" mass="22573">MKFVFISIAMLFVSMYSFGQDKSDYYITNSQDTVYGNIGRKKSKSFKFTPISTKKSTKIGANDFKKAYRFSKGLTYLSAIKEDAKSDARLKIYESTSTGPIFLIENINYGGAPMAGGFGFSGGGWTQSIMFLIKEGSNQLIYVNSTGLFGSAGKEKINKLKAILSDDELSVAALETGIKRRLSVKELKRVIQEYNERNYNRK</sequence>
<keyword evidence="1" id="KW-0732">Signal</keyword>
<evidence type="ECO:0000256" key="1">
    <source>
        <dbReference type="SAM" id="SignalP"/>
    </source>
</evidence>
<organism evidence="2 3">
    <name type="scientific">Sphingobacterium pedocola</name>
    <dbReference type="NCBI Taxonomy" id="2082722"/>
    <lineage>
        <taxon>Bacteria</taxon>
        <taxon>Pseudomonadati</taxon>
        <taxon>Bacteroidota</taxon>
        <taxon>Sphingobacteriia</taxon>
        <taxon>Sphingobacteriales</taxon>
        <taxon>Sphingobacteriaceae</taxon>
        <taxon>Sphingobacterium</taxon>
    </lineage>
</organism>
<reference evidence="2 3" key="1">
    <citation type="submission" date="2018-02" db="EMBL/GenBank/DDBJ databases">
        <title>Sphingobacterium KA21.</title>
        <authorList>
            <person name="Vasarhelyi B.M."/>
            <person name="Deshmukh S."/>
            <person name="Balint B."/>
            <person name="Kukolya J."/>
        </authorList>
    </citation>
    <scope>NUCLEOTIDE SEQUENCE [LARGE SCALE GENOMIC DNA]</scope>
    <source>
        <strain evidence="2 3">Ka21</strain>
    </source>
</reference>
<feature type="chain" id="PRO_5045519034" description="DUF4136 domain-containing protein" evidence="1">
    <location>
        <begin position="20"/>
        <end position="202"/>
    </location>
</feature>
<evidence type="ECO:0000313" key="2">
    <source>
        <dbReference type="EMBL" id="MBE8719772.1"/>
    </source>
</evidence>